<accession>S3D4E5</accession>
<dbReference type="GO" id="GO:0043565">
    <property type="term" value="F:sequence-specific DNA binding"/>
    <property type="evidence" value="ECO:0007669"/>
    <property type="project" value="InterPro"/>
</dbReference>
<sequence length="647" mass="71483">MDKSGEMAGASSANNSSDFVRKLYKMLEDPTYENIVRWGEGGESFVVLENEKFTKSILPKHFKHSNFASFVRQLNKYDFHKVRQNNEDNAPSPYGPNAWEFKHPEFQANKKDNLDNIRRKAPAPRKSAQNSDEGFANQQIELLQSQLMATQQQVTNLNDKFNDLAQGHVVLLQQVVSLQKLVKNHDGAMRKVLGFLHSTDAERRNSRVDGRFANGTSGLGAEGAPNDVDDHPPSPLQQATELLGVFSAANLPDKTLEAMTHDYSHLRSDYSTPPNEHGNAHIVPPSDASSNHLGYSVASDLDSMVYPVGHTNGIDPVNAEHIHNIPYSLPPQMPQSIVTETEAETQMFPGRKRSVHEQVWGINKPRILLVEDDKMCARIGSKFLQLYECGVEIARDGLEAVNKINQAGTGPHTYNLILMDIIMPNLDGVSATVCIREILPNTPIIAMTSNIRADDIDMYFRYGMNDVLPKPFTKEGMLKALQKHLPGFLKEAQGQPHPQYQPQAQLSHPGGGFSTPSSTQPPLGLNMGQLSAAQSLKDETSPGKSPATATSWHSPNQIPGQSPIGNGPIGFIPQQPMQQPMRDHHYGAMTPTHPHPQAGYPPPPNTPLGPPRGPPHKRVLSEMSSGPEEHPDSRRRMYAQNPPSYHP</sequence>
<dbReference type="SMART" id="SM00415">
    <property type="entry name" value="HSF"/>
    <property type="match status" value="1"/>
</dbReference>
<dbReference type="EMBL" id="KE145370">
    <property type="protein sequence ID" value="EPE26951.1"/>
    <property type="molecule type" value="Genomic_DNA"/>
</dbReference>
<dbReference type="FunFam" id="1.10.10.10:FF:000380">
    <property type="entry name" value="Transcription factor SKN7"/>
    <property type="match status" value="1"/>
</dbReference>
<evidence type="ECO:0000256" key="13">
    <source>
        <dbReference type="PROSITE-ProRule" id="PRU00169"/>
    </source>
</evidence>
<dbReference type="Gene3D" id="3.40.50.2300">
    <property type="match status" value="1"/>
</dbReference>
<feature type="region of interest" description="Disordered" evidence="14">
    <location>
        <begin position="491"/>
        <end position="647"/>
    </location>
</feature>
<keyword evidence="9 12" id="KW-0539">Nucleus</keyword>
<evidence type="ECO:0000256" key="12">
    <source>
        <dbReference type="PIRNR" id="PIRNR002595"/>
    </source>
</evidence>
<evidence type="ECO:0000256" key="1">
    <source>
        <dbReference type="ARBA" id="ARBA00004123"/>
    </source>
</evidence>
<dbReference type="STRING" id="1116229.S3D4E5"/>
<dbReference type="KEGG" id="glz:GLAREA_02865"/>
<dbReference type="PANTHER" id="PTHR45339">
    <property type="entry name" value="HYBRID SIGNAL TRANSDUCTION HISTIDINE KINASE J"/>
    <property type="match status" value="1"/>
</dbReference>
<dbReference type="PROSITE" id="PS00434">
    <property type="entry name" value="HSF_DOMAIN"/>
    <property type="match status" value="1"/>
</dbReference>
<dbReference type="InterPro" id="IPR011006">
    <property type="entry name" value="CheY-like_superfamily"/>
</dbReference>
<keyword evidence="6" id="KW-0175">Coiled coil</keyword>
<dbReference type="RefSeq" id="XP_008086141.1">
    <property type="nucleotide sequence ID" value="XM_008087950.1"/>
</dbReference>
<feature type="compositionally biased region" description="Pro residues" evidence="14">
    <location>
        <begin position="599"/>
        <end position="613"/>
    </location>
</feature>
<keyword evidence="17" id="KW-1185">Reference proteome</keyword>
<dbReference type="OMA" id="TNVDPGW"/>
<dbReference type="Proteomes" id="UP000016922">
    <property type="component" value="Unassembled WGS sequence"/>
</dbReference>
<evidence type="ECO:0000256" key="3">
    <source>
        <dbReference type="ARBA" id="ARBA00022553"/>
    </source>
</evidence>
<dbReference type="eggNOG" id="KOG0627">
    <property type="taxonomic scope" value="Eukaryota"/>
</dbReference>
<comment type="subunit">
    <text evidence="2">Homotrimer.</text>
</comment>
<comment type="similarity">
    <text evidence="11">Belongs to the SKN7 family.</text>
</comment>
<dbReference type="Pfam" id="PF00072">
    <property type="entry name" value="Response_reg"/>
    <property type="match status" value="1"/>
</dbReference>
<evidence type="ECO:0000256" key="8">
    <source>
        <dbReference type="ARBA" id="ARBA00023163"/>
    </source>
</evidence>
<feature type="modified residue" description="4-aspartylphosphate" evidence="13">
    <location>
        <position position="420"/>
    </location>
</feature>
<evidence type="ECO:0000256" key="10">
    <source>
        <dbReference type="ARBA" id="ARBA00057149"/>
    </source>
</evidence>
<feature type="region of interest" description="Disordered" evidence="14">
    <location>
        <begin position="209"/>
        <end position="228"/>
    </location>
</feature>
<keyword evidence="3 13" id="KW-0597">Phosphoprotein</keyword>
<evidence type="ECO:0000256" key="4">
    <source>
        <dbReference type="ARBA" id="ARBA00023012"/>
    </source>
</evidence>
<dbReference type="OrthoDB" id="424572at2759"/>
<dbReference type="Pfam" id="PF00447">
    <property type="entry name" value="HSF_DNA-bind"/>
    <property type="match status" value="1"/>
</dbReference>
<dbReference type="eggNOG" id="KOG0519">
    <property type="taxonomic scope" value="Eukaryota"/>
</dbReference>
<comment type="subcellular location">
    <subcellularLocation>
        <location evidence="1 12">Nucleus</location>
    </subcellularLocation>
</comment>
<dbReference type="InterPro" id="IPR014402">
    <property type="entry name" value="Sig_transdc_resp-reg_Skn7"/>
</dbReference>
<evidence type="ECO:0000256" key="11">
    <source>
        <dbReference type="ARBA" id="ARBA00061465"/>
    </source>
</evidence>
<proteinExistence type="inferred from homology"/>
<evidence type="ECO:0000259" key="15">
    <source>
        <dbReference type="PROSITE" id="PS50110"/>
    </source>
</evidence>
<dbReference type="GO" id="GO:0000156">
    <property type="term" value="F:phosphorelay response regulator activity"/>
    <property type="evidence" value="ECO:0007669"/>
    <property type="project" value="InterPro"/>
</dbReference>
<dbReference type="HOGENOM" id="CLU_008776_2_0_1"/>
<reference evidence="16 17" key="1">
    <citation type="journal article" date="2013" name="BMC Genomics">
        <title>Genomics-driven discovery of the pneumocandin biosynthetic gene cluster in the fungus Glarea lozoyensis.</title>
        <authorList>
            <person name="Chen L."/>
            <person name="Yue Q."/>
            <person name="Zhang X."/>
            <person name="Xiang M."/>
            <person name="Wang C."/>
            <person name="Li S."/>
            <person name="Che Y."/>
            <person name="Ortiz-Lopez F.J."/>
            <person name="Bills G.F."/>
            <person name="Liu X."/>
            <person name="An Z."/>
        </authorList>
    </citation>
    <scope>NUCLEOTIDE SEQUENCE [LARGE SCALE GENOMIC DNA]</scope>
    <source>
        <strain evidence="17">ATCC 20868 / MF5171</strain>
    </source>
</reference>
<dbReference type="FunFam" id="3.40.50.2300:FF:000212">
    <property type="entry name" value="Stress response regulator/HFS transcription factor"/>
    <property type="match status" value="1"/>
</dbReference>
<dbReference type="PRINTS" id="PR00056">
    <property type="entry name" value="HSFDOMAIN"/>
</dbReference>
<evidence type="ECO:0000256" key="2">
    <source>
        <dbReference type="ARBA" id="ARBA00011233"/>
    </source>
</evidence>
<dbReference type="GeneID" id="19461921"/>
<dbReference type="SMART" id="SM00448">
    <property type="entry name" value="REC"/>
    <property type="match status" value="1"/>
</dbReference>
<comment type="function">
    <text evidence="10">Transcription factor that is part of a SLN1-YPD1-SKN7 two-component regulatory system, which controls gene expression in response to changes in the osmolarity of the extracellular environment. Under low osmotic conditions, phosphorylated and activated by the phosphorelay intermediate protein YPD1. Also activated in response to oxidative stress, independent on the two-component regulatory system. Regulates heat shock genes in response to oxidative stress and genes involved in cell wall integrity in response to osmotic changes.</text>
</comment>
<keyword evidence="7 12" id="KW-0238">DNA-binding</keyword>
<evidence type="ECO:0000256" key="14">
    <source>
        <dbReference type="SAM" id="MobiDB-lite"/>
    </source>
</evidence>
<dbReference type="CDD" id="cd17546">
    <property type="entry name" value="REC_hyHK_CKI1_RcsC-like"/>
    <property type="match status" value="1"/>
</dbReference>
<dbReference type="InterPro" id="IPR000232">
    <property type="entry name" value="HSF_DNA-bd"/>
</dbReference>
<keyword evidence="8 12" id="KW-0804">Transcription</keyword>
<evidence type="ECO:0000256" key="6">
    <source>
        <dbReference type="ARBA" id="ARBA00023054"/>
    </source>
</evidence>
<feature type="compositionally biased region" description="Polar residues" evidence="14">
    <location>
        <begin position="496"/>
        <end position="506"/>
    </location>
</feature>
<dbReference type="GO" id="GO:0003700">
    <property type="term" value="F:DNA-binding transcription factor activity"/>
    <property type="evidence" value="ECO:0007669"/>
    <property type="project" value="UniProtKB-UniRule"/>
</dbReference>
<evidence type="ECO:0000256" key="7">
    <source>
        <dbReference type="ARBA" id="ARBA00023125"/>
    </source>
</evidence>
<feature type="domain" description="Response regulatory" evidence="15">
    <location>
        <begin position="366"/>
        <end position="485"/>
    </location>
</feature>
<dbReference type="SUPFAM" id="SSF52172">
    <property type="entry name" value="CheY-like"/>
    <property type="match status" value="1"/>
</dbReference>
<gene>
    <name evidence="16" type="ORF">GLAREA_02865</name>
</gene>
<dbReference type="InterPro" id="IPR001789">
    <property type="entry name" value="Sig_transdc_resp-reg_receiver"/>
</dbReference>
<evidence type="ECO:0000256" key="9">
    <source>
        <dbReference type="ARBA" id="ARBA00023242"/>
    </source>
</evidence>
<name>S3D4E5_GLAL2</name>
<dbReference type="PROSITE" id="PS50110">
    <property type="entry name" value="RESPONSE_REGULATORY"/>
    <property type="match status" value="1"/>
</dbReference>
<protein>
    <recommendedName>
        <fullName evidence="12">Transcription factor</fullName>
    </recommendedName>
</protein>
<dbReference type="Gene3D" id="1.10.10.10">
    <property type="entry name" value="Winged helix-like DNA-binding domain superfamily/Winged helix DNA-binding domain"/>
    <property type="match status" value="1"/>
</dbReference>
<dbReference type="SUPFAM" id="SSF46785">
    <property type="entry name" value="Winged helix' DNA-binding domain"/>
    <property type="match status" value="1"/>
</dbReference>
<keyword evidence="5 12" id="KW-0805">Transcription regulation</keyword>
<keyword evidence="4" id="KW-0902">Two-component regulatory system</keyword>
<organism evidence="16 17">
    <name type="scientific">Glarea lozoyensis (strain ATCC 20868 / MF5171)</name>
    <dbReference type="NCBI Taxonomy" id="1116229"/>
    <lineage>
        <taxon>Eukaryota</taxon>
        <taxon>Fungi</taxon>
        <taxon>Dikarya</taxon>
        <taxon>Ascomycota</taxon>
        <taxon>Pezizomycotina</taxon>
        <taxon>Leotiomycetes</taxon>
        <taxon>Helotiales</taxon>
        <taxon>Helotiaceae</taxon>
        <taxon>Glarea</taxon>
    </lineage>
</organism>
<evidence type="ECO:0000313" key="16">
    <source>
        <dbReference type="EMBL" id="EPE26951.1"/>
    </source>
</evidence>
<evidence type="ECO:0000313" key="17">
    <source>
        <dbReference type="Proteomes" id="UP000016922"/>
    </source>
</evidence>
<evidence type="ECO:0000256" key="5">
    <source>
        <dbReference type="ARBA" id="ARBA00023015"/>
    </source>
</evidence>
<feature type="compositionally biased region" description="Polar residues" evidence="14">
    <location>
        <begin position="547"/>
        <end position="564"/>
    </location>
</feature>
<dbReference type="InterPro" id="IPR036388">
    <property type="entry name" value="WH-like_DNA-bd_sf"/>
</dbReference>
<dbReference type="PIRSF" id="PIRSF002595">
    <property type="entry name" value="RR_SKN7"/>
    <property type="match status" value="1"/>
</dbReference>
<dbReference type="GO" id="GO:0005634">
    <property type="term" value="C:nucleus"/>
    <property type="evidence" value="ECO:0007669"/>
    <property type="project" value="UniProtKB-SubCell"/>
</dbReference>
<dbReference type="PANTHER" id="PTHR45339:SF1">
    <property type="entry name" value="HYBRID SIGNAL TRANSDUCTION HISTIDINE KINASE J"/>
    <property type="match status" value="1"/>
</dbReference>
<dbReference type="InterPro" id="IPR036390">
    <property type="entry name" value="WH_DNA-bd_sf"/>
</dbReference>
<dbReference type="GO" id="GO:0006357">
    <property type="term" value="P:regulation of transcription by RNA polymerase II"/>
    <property type="evidence" value="ECO:0007669"/>
    <property type="project" value="UniProtKB-UniRule"/>
</dbReference>
<dbReference type="AlphaFoldDB" id="S3D4E5"/>